<gene>
    <name evidence="1" type="ORF">BFJ68_g2889</name>
</gene>
<dbReference type="Proteomes" id="UP000285860">
    <property type="component" value="Unassembled WGS sequence"/>
</dbReference>
<name>A0A420RT57_FUSOX</name>
<sequence length="38" mass="4079">MIKEQKAKFCSAFSSHFADCLMIAGADPQPHDARAPTG</sequence>
<protein>
    <submittedName>
        <fullName evidence="1">Uncharacterized protein</fullName>
    </submittedName>
</protein>
<accession>A0A420RT57</accession>
<comment type="caution">
    <text evidence="1">The sequence shown here is derived from an EMBL/GenBank/DDBJ whole genome shotgun (WGS) entry which is preliminary data.</text>
</comment>
<dbReference type="AlphaFoldDB" id="A0A420RT57"/>
<dbReference type="EMBL" id="MRCY01000009">
    <property type="protein sequence ID" value="RKL20180.1"/>
    <property type="molecule type" value="Genomic_DNA"/>
</dbReference>
<organism evidence="1 2">
    <name type="scientific">Fusarium oxysporum</name>
    <name type="common">Fusarium vascular wilt</name>
    <dbReference type="NCBI Taxonomy" id="5507"/>
    <lineage>
        <taxon>Eukaryota</taxon>
        <taxon>Fungi</taxon>
        <taxon>Dikarya</taxon>
        <taxon>Ascomycota</taxon>
        <taxon>Pezizomycotina</taxon>
        <taxon>Sordariomycetes</taxon>
        <taxon>Hypocreomycetidae</taxon>
        <taxon>Hypocreales</taxon>
        <taxon>Nectriaceae</taxon>
        <taxon>Fusarium</taxon>
        <taxon>Fusarium oxysporum species complex</taxon>
    </lineage>
</organism>
<evidence type="ECO:0000313" key="2">
    <source>
        <dbReference type="Proteomes" id="UP000285860"/>
    </source>
</evidence>
<evidence type="ECO:0000313" key="1">
    <source>
        <dbReference type="EMBL" id="RKL20180.1"/>
    </source>
</evidence>
<proteinExistence type="predicted"/>
<reference evidence="1 2" key="1">
    <citation type="journal article" date="2018" name="Sci. Rep.">
        <title>Characterisation of pathogen-specific regions and novel effector candidates in Fusarium oxysporum f. sp. cepae.</title>
        <authorList>
            <person name="Armitage A.D."/>
            <person name="Taylor A."/>
            <person name="Sobczyk M.K."/>
            <person name="Baxter L."/>
            <person name="Greenfield B.P."/>
            <person name="Bates H.J."/>
            <person name="Wilson F."/>
            <person name="Jackson A.C."/>
            <person name="Ott S."/>
            <person name="Harrison R.J."/>
            <person name="Clarkson J.P."/>
        </authorList>
    </citation>
    <scope>NUCLEOTIDE SEQUENCE [LARGE SCALE GENOMIC DNA]</scope>
    <source>
        <strain evidence="1 2">Fo_A28</strain>
    </source>
</reference>